<proteinExistence type="predicted"/>
<organism evidence="3 4">
    <name type="scientific">Phanerochaete sordida</name>
    <dbReference type="NCBI Taxonomy" id="48140"/>
    <lineage>
        <taxon>Eukaryota</taxon>
        <taxon>Fungi</taxon>
        <taxon>Dikarya</taxon>
        <taxon>Basidiomycota</taxon>
        <taxon>Agaricomycotina</taxon>
        <taxon>Agaricomycetes</taxon>
        <taxon>Polyporales</taxon>
        <taxon>Phanerochaetaceae</taxon>
        <taxon>Phanerochaete</taxon>
    </lineage>
</organism>
<dbReference type="InterPro" id="IPR045340">
    <property type="entry name" value="DUF6533"/>
</dbReference>
<comment type="caution">
    <text evidence="3">The sequence shown here is derived from an EMBL/GenBank/DDBJ whole genome shotgun (WGS) entry which is preliminary data.</text>
</comment>
<dbReference type="OrthoDB" id="2684609at2759"/>
<evidence type="ECO:0000313" key="3">
    <source>
        <dbReference type="EMBL" id="GJE84497.1"/>
    </source>
</evidence>
<reference evidence="3 4" key="1">
    <citation type="submission" date="2021-08" db="EMBL/GenBank/DDBJ databases">
        <title>Draft Genome Sequence of Phanerochaete sordida strain YK-624.</title>
        <authorList>
            <person name="Mori T."/>
            <person name="Dohra H."/>
            <person name="Suzuki T."/>
            <person name="Kawagishi H."/>
            <person name="Hirai H."/>
        </authorList>
    </citation>
    <scope>NUCLEOTIDE SEQUENCE [LARGE SCALE GENOMIC DNA]</scope>
    <source>
        <strain evidence="3 4">YK-624</strain>
    </source>
</reference>
<keyword evidence="1" id="KW-1133">Transmembrane helix</keyword>
<evidence type="ECO:0000313" key="4">
    <source>
        <dbReference type="Proteomes" id="UP000703269"/>
    </source>
</evidence>
<feature type="transmembrane region" description="Helical" evidence="1">
    <location>
        <begin position="87"/>
        <end position="110"/>
    </location>
</feature>
<feature type="domain" description="DUF6533" evidence="2">
    <location>
        <begin position="58"/>
        <end position="102"/>
    </location>
</feature>
<accession>A0A9P3FXV4</accession>
<keyword evidence="1" id="KW-0472">Membrane</keyword>
<name>A0A9P3FXV4_9APHY</name>
<dbReference type="AlphaFoldDB" id="A0A9P3FXV4"/>
<keyword evidence="4" id="KW-1185">Reference proteome</keyword>
<dbReference type="Proteomes" id="UP000703269">
    <property type="component" value="Unassembled WGS sequence"/>
</dbReference>
<dbReference type="EMBL" id="BPQB01000001">
    <property type="protein sequence ID" value="GJE84497.1"/>
    <property type="molecule type" value="Genomic_DNA"/>
</dbReference>
<protein>
    <recommendedName>
        <fullName evidence="2">DUF6533 domain-containing protein</fullName>
    </recommendedName>
</protein>
<evidence type="ECO:0000259" key="2">
    <source>
        <dbReference type="Pfam" id="PF20151"/>
    </source>
</evidence>
<dbReference type="Pfam" id="PF20151">
    <property type="entry name" value="DUF6533"/>
    <property type="match status" value="1"/>
</dbReference>
<sequence length="124" mass="14619">MNSRQSLRKSSRAPYVFRKYSWIVQSYKTCPTQIDIGKQTTLYKYAPRNASELRSLNYVACAITTIVAYELVSNLNAEVTTVWRKKWTWVSTVLVILRFAPVLLVFLFWFGNHPQLWTYHHRGQ</sequence>
<keyword evidence="1" id="KW-0812">Transmembrane</keyword>
<evidence type="ECO:0000256" key="1">
    <source>
        <dbReference type="SAM" id="Phobius"/>
    </source>
</evidence>
<gene>
    <name evidence="3" type="ORF">PsYK624_005730</name>
</gene>